<gene>
    <name evidence="1" type="ORF">HOLleu_39733</name>
</gene>
<name>A0A9Q0YK60_HOLLE</name>
<accession>A0A9Q0YK60</accession>
<comment type="caution">
    <text evidence="1">The sequence shown here is derived from an EMBL/GenBank/DDBJ whole genome shotgun (WGS) entry which is preliminary data.</text>
</comment>
<dbReference type="EMBL" id="JAIZAY010000022">
    <property type="protein sequence ID" value="KAJ8020206.1"/>
    <property type="molecule type" value="Genomic_DNA"/>
</dbReference>
<proteinExistence type="predicted"/>
<protein>
    <submittedName>
        <fullName evidence="1">Uncharacterized protein</fullName>
    </submittedName>
</protein>
<reference evidence="1" key="1">
    <citation type="submission" date="2021-10" db="EMBL/GenBank/DDBJ databases">
        <title>Tropical sea cucumber genome reveals ecological adaptation and Cuvierian tubules defense mechanism.</title>
        <authorList>
            <person name="Chen T."/>
        </authorList>
    </citation>
    <scope>NUCLEOTIDE SEQUENCE</scope>
    <source>
        <strain evidence="1">Nanhai2018</strain>
        <tissue evidence="1">Muscle</tissue>
    </source>
</reference>
<evidence type="ECO:0000313" key="2">
    <source>
        <dbReference type="Proteomes" id="UP001152320"/>
    </source>
</evidence>
<dbReference type="AlphaFoldDB" id="A0A9Q0YK60"/>
<evidence type="ECO:0000313" key="1">
    <source>
        <dbReference type="EMBL" id="KAJ8020206.1"/>
    </source>
</evidence>
<sequence length="63" mass="7185">MDDTFYGRGLLATDAISLHWCQADTPLPRTMYHSQFAHTPTAFHIFMTKLLLPEPLSALSFFL</sequence>
<dbReference type="Proteomes" id="UP001152320">
    <property type="component" value="Chromosome 22"/>
</dbReference>
<organism evidence="1 2">
    <name type="scientific">Holothuria leucospilota</name>
    <name type="common">Black long sea cucumber</name>
    <name type="synonym">Mertensiothuria leucospilota</name>
    <dbReference type="NCBI Taxonomy" id="206669"/>
    <lineage>
        <taxon>Eukaryota</taxon>
        <taxon>Metazoa</taxon>
        <taxon>Echinodermata</taxon>
        <taxon>Eleutherozoa</taxon>
        <taxon>Echinozoa</taxon>
        <taxon>Holothuroidea</taxon>
        <taxon>Aspidochirotacea</taxon>
        <taxon>Aspidochirotida</taxon>
        <taxon>Holothuriidae</taxon>
        <taxon>Holothuria</taxon>
    </lineage>
</organism>
<keyword evidence="2" id="KW-1185">Reference proteome</keyword>